<evidence type="ECO:0000313" key="2">
    <source>
        <dbReference type="Proteomes" id="UP000182977"/>
    </source>
</evidence>
<proteinExistence type="predicted"/>
<dbReference type="InterPro" id="IPR009241">
    <property type="entry name" value="HigB-like"/>
</dbReference>
<dbReference type="AlphaFoldDB" id="A0A1H2JMQ7"/>
<dbReference type="Pfam" id="PF05973">
    <property type="entry name" value="Gp49"/>
    <property type="match status" value="1"/>
</dbReference>
<dbReference type="STRING" id="419479.SAMN04488563_2880"/>
<accession>A0A1H2JMQ7</accession>
<dbReference type="InterPro" id="IPR035093">
    <property type="entry name" value="RelE/ParE_toxin_dom_sf"/>
</dbReference>
<sequence length="119" mass="13499">MAWEVYLLDDVEQWMFGLDERSFDRISNAIEQLEEAGPGLGRPTVDTIKGSRHPNLKELRAGTVRILFAFDPVRRAVLLVAGDKQGLWSRWYKAAVPLADRRFDVWLAELAGEGNDDGR</sequence>
<evidence type="ECO:0000313" key="1">
    <source>
        <dbReference type="EMBL" id="SDU57789.1"/>
    </source>
</evidence>
<dbReference type="SUPFAM" id="SSF143011">
    <property type="entry name" value="RelE-like"/>
    <property type="match status" value="1"/>
</dbReference>
<name>A0A1H2JMQ7_9ACTN</name>
<dbReference type="Proteomes" id="UP000182977">
    <property type="component" value="Chromosome I"/>
</dbReference>
<dbReference type="EMBL" id="LT629791">
    <property type="protein sequence ID" value="SDU57789.1"/>
    <property type="molecule type" value="Genomic_DNA"/>
</dbReference>
<dbReference type="Gene3D" id="3.30.2310.20">
    <property type="entry name" value="RelE-like"/>
    <property type="match status" value="1"/>
</dbReference>
<keyword evidence="2" id="KW-1185">Reference proteome</keyword>
<gene>
    <name evidence="1" type="ORF">SAMN04488563_2880</name>
</gene>
<organism evidence="1 2">
    <name type="scientific">Jiangella alkaliphila</name>
    <dbReference type="NCBI Taxonomy" id="419479"/>
    <lineage>
        <taxon>Bacteria</taxon>
        <taxon>Bacillati</taxon>
        <taxon>Actinomycetota</taxon>
        <taxon>Actinomycetes</taxon>
        <taxon>Jiangellales</taxon>
        <taxon>Jiangellaceae</taxon>
        <taxon>Jiangella</taxon>
    </lineage>
</organism>
<protein>
    <recommendedName>
        <fullName evidence="3">Phage derived protein Gp49-like</fullName>
    </recommendedName>
</protein>
<reference evidence="2" key="1">
    <citation type="submission" date="2016-10" db="EMBL/GenBank/DDBJ databases">
        <authorList>
            <person name="Varghese N."/>
            <person name="Submissions S."/>
        </authorList>
    </citation>
    <scope>NUCLEOTIDE SEQUENCE [LARGE SCALE GENOMIC DNA]</scope>
    <source>
        <strain evidence="2">DSM 45079</strain>
    </source>
</reference>
<evidence type="ECO:0008006" key="3">
    <source>
        <dbReference type="Google" id="ProtNLM"/>
    </source>
</evidence>